<dbReference type="HOGENOM" id="CLU_109545_1_0_5"/>
<dbReference type="SUPFAM" id="SSF55154">
    <property type="entry name" value="CYTH-like phosphatases"/>
    <property type="match status" value="1"/>
</dbReference>
<dbReference type="PIRSF" id="PIRSF016487">
    <property type="entry name" value="CYTH_UCP016487"/>
    <property type="match status" value="1"/>
</dbReference>
<evidence type="ECO:0000313" key="2">
    <source>
        <dbReference type="EMBL" id="ABK43163.1"/>
    </source>
</evidence>
<dbReference type="KEGG" id="mgm:Mmc1_0642"/>
<proteinExistence type="predicted"/>
<dbReference type="EMBL" id="CP000471">
    <property type="protein sequence ID" value="ABK43163.1"/>
    <property type="molecule type" value="Genomic_DNA"/>
</dbReference>
<dbReference type="Pfam" id="PF01928">
    <property type="entry name" value="CYTH"/>
    <property type="match status" value="1"/>
</dbReference>
<feature type="domain" description="CYTH" evidence="1">
    <location>
        <begin position="2"/>
        <end position="148"/>
    </location>
</feature>
<keyword evidence="3" id="KW-1185">Reference proteome</keyword>
<protein>
    <submittedName>
        <fullName evidence="2">Adenylate cyclase</fullName>
    </submittedName>
</protein>
<dbReference type="Proteomes" id="UP000002586">
    <property type="component" value="Chromosome"/>
</dbReference>
<dbReference type="InterPro" id="IPR012042">
    <property type="entry name" value="NeuTTM/CthTTM-like"/>
</dbReference>
<dbReference type="RefSeq" id="WP_011712330.1">
    <property type="nucleotide sequence ID" value="NC_008576.1"/>
</dbReference>
<dbReference type="OrthoDB" id="9805588at2"/>
<evidence type="ECO:0000259" key="1">
    <source>
        <dbReference type="PROSITE" id="PS51707"/>
    </source>
</evidence>
<dbReference type="eggNOG" id="COG2954">
    <property type="taxonomic scope" value="Bacteria"/>
</dbReference>
<dbReference type="SMART" id="SM01118">
    <property type="entry name" value="CYTH"/>
    <property type="match status" value="1"/>
</dbReference>
<dbReference type="InterPro" id="IPR033469">
    <property type="entry name" value="CYTH-like_dom_sf"/>
</dbReference>
<sequence>MSFEIERKFLLSHDGWRGLATGTLYRQGFLSTDKERVVRVRIAGDRGSLTIKGLTRGAKRREFEYEIPLDEAALLLDELCHQPLIEKHRYCIPHGQHMWEVDEFIGENAGLLIAEVELSAEDESVELPDWVGQEVTEDHRYANASLVSNPYRRWSTEG</sequence>
<reference evidence="2 3" key="2">
    <citation type="journal article" date="2012" name="Int. J. Syst. Evol. Microbiol.">
        <title>Magnetococcus marinus gen. nov., sp. nov., a marine, magnetotactic bacterium that represents a novel lineage (Magnetococcaceae fam. nov.; Magnetococcales ord. nov.) at the base of the Alphaproteobacteria.</title>
        <authorList>
            <person name="Bazylinski D.A."/>
            <person name="Williams T.J."/>
            <person name="Lefevre C.T."/>
            <person name="Berg R.J."/>
            <person name="Zhang C.L."/>
            <person name="Bowser S.S."/>
            <person name="Dean A.J."/>
            <person name="Beveridge T.J."/>
        </authorList>
    </citation>
    <scope>NUCLEOTIDE SEQUENCE [LARGE SCALE GENOMIC DNA]</scope>
    <source>
        <strain evidence="3">ATCC BAA-1437 / JCM 17883 / MC-1</strain>
    </source>
</reference>
<dbReference type="PANTHER" id="PTHR40114:SF1">
    <property type="entry name" value="SLR0698 PROTEIN"/>
    <property type="match status" value="1"/>
</dbReference>
<dbReference type="CDD" id="cd07891">
    <property type="entry name" value="CYTH-like_CthTTM-like_1"/>
    <property type="match status" value="1"/>
</dbReference>
<accession>A0L5C0</accession>
<name>A0L5C0_MAGMM</name>
<dbReference type="Gene3D" id="2.40.320.10">
    <property type="entry name" value="Hypothetical Protein Pfu-838710-001"/>
    <property type="match status" value="1"/>
</dbReference>
<gene>
    <name evidence="2" type="ordered locus">Mmc1_0642</name>
</gene>
<reference evidence="3" key="1">
    <citation type="journal article" date="2009" name="Appl. Environ. Microbiol.">
        <title>Complete genome sequence of the chemolithoautotrophic marine magnetotactic coccus strain MC-1.</title>
        <authorList>
            <person name="Schubbe S."/>
            <person name="Williams T.J."/>
            <person name="Xie G."/>
            <person name="Kiss H.E."/>
            <person name="Brettin T.S."/>
            <person name="Martinez D."/>
            <person name="Ross C.A."/>
            <person name="Schuler D."/>
            <person name="Cox B.L."/>
            <person name="Nealson K.H."/>
            <person name="Bazylinski D.A."/>
        </authorList>
    </citation>
    <scope>NUCLEOTIDE SEQUENCE [LARGE SCALE GENOMIC DNA]</scope>
    <source>
        <strain evidence="3">ATCC BAA-1437 / JCM 17883 / MC-1</strain>
    </source>
</reference>
<dbReference type="PANTHER" id="PTHR40114">
    <property type="entry name" value="SLR0698 PROTEIN"/>
    <property type="match status" value="1"/>
</dbReference>
<dbReference type="STRING" id="156889.Mmc1_0642"/>
<dbReference type="AlphaFoldDB" id="A0L5C0"/>
<dbReference type="InterPro" id="IPR023577">
    <property type="entry name" value="CYTH_domain"/>
</dbReference>
<dbReference type="PROSITE" id="PS51707">
    <property type="entry name" value="CYTH"/>
    <property type="match status" value="1"/>
</dbReference>
<evidence type="ECO:0000313" key="3">
    <source>
        <dbReference type="Proteomes" id="UP000002586"/>
    </source>
</evidence>
<organism evidence="2 3">
    <name type="scientific">Magnetococcus marinus (strain ATCC BAA-1437 / JCM 17883 / MC-1)</name>
    <dbReference type="NCBI Taxonomy" id="156889"/>
    <lineage>
        <taxon>Bacteria</taxon>
        <taxon>Pseudomonadati</taxon>
        <taxon>Pseudomonadota</taxon>
        <taxon>Magnetococcia</taxon>
        <taxon>Magnetococcales</taxon>
        <taxon>Magnetococcaceae</taxon>
        <taxon>Magnetococcus</taxon>
    </lineage>
</organism>